<dbReference type="InterPro" id="IPR053134">
    <property type="entry name" value="RNA-dir_DNA_polymerase"/>
</dbReference>
<dbReference type="Proteomes" id="UP001172457">
    <property type="component" value="Chromosome 8"/>
</dbReference>
<dbReference type="SUPFAM" id="SSF56672">
    <property type="entry name" value="DNA/RNA polymerases"/>
    <property type="match status" value="1"/>
</dbReference>
<reference evidence="1" key="1">
    <citation type="submission" date="2023-03" db="EMBL/GenBank/DDBJ databases">
        <title>Chromosome-scale reference genome and RAD-based genetic map of yellow starthistle (Centaurea solstitialis) reveal putative structural variation and QTLs associated with invader traits.</title>
        <authorList>
            <person name="Reatini B."/>
            <person name="Cang F.A."/>
            <person name="Jiang Q."/>
            <person name="Mckibben M.T.W."/>
            <person name="Barker M.S."/>
            <person name="Rieseberg L.H."/>
            <person name="Dlugosch K.M."/>
        </authorList>
    </citation>
    <scope>NUCLEOTIDE SEQUENCE</scope>
    <source>
        <strain evidence="1">CAN-66</strain>
        <tissue evidence="1">Leaf</tissue>
    </source>
</reference>
<organism evidence="1 2">
    <name type="scientific">Centaurea solstitialis</name>
    <name type="common">yellow star-thistle</name>
    <dbReference type="NCBI Taxonomy" id="347529"/>
    <lineage>
        <taxon>Eukaryota</taxon>
        <taxon>Viridiplantae</taxon>
        <taxon>Streptophyta</taxon>
        <taxon>Embryophyta</taxon>
        <taxon>Tracheophyta</taxon>
        <taxon>Spermatophyta</taxon>
        <taxon>Magnoliopsida</taxon>
        <taxon>eudicotyledons</taxon>
        <taxon>Gunneridae</taxon>
        <taxon>Pentapetalae</taxon>
        <taxon>asterids</taxon>
        <taxon>campanulids</taxon>
        <taxon>Asterales</taxon>
        <taxon>Asteraceae</taxon>
        <taxon>Carduoideae</taxon>
        <taxon>Cardueae</taxon>
        <taxon>Centaureinae</taxon>
        <taxon>Centaurea</taxon>
    </lineage>
</organism>
<sequence>MYCYDDPEAELREFCEGTVESPLEVKWRTPLCIRLEGMKFRMDLIPIPFGEISVVVGMNWFDCYKARFECESQWVEIRTPSGGVLLIGKWVEETTEAVFDGENKRIRALLRSQLSALWVMFCDEKIFGCLCVQVELELDLIPGATPVGKVPFRSAPPELSYEAKWESCKGRGSSVQVVHLGGAPILFVRKEDGPMRIYIEYRELNMFTVKNRYPLPRIDDLFDQLLGTAVPSGEGDKRGHAEDCVQIKVRMFRVRSDDVRITNALAISVIVFTYDILIYSKSKGEHVKLLVEVLETLRKERLYYKFSKCVSRMVQFLGNFVNREGIVVDSVKVEAIAKWEMVHPRLLGICDVFGKAYQKHCEVVGVFSVAKSRSSSCLESCATNPATRGRGKKVAVVMRVLLMRLTVMTAVLELIKSSQVDAVKEVNLEKEGTNGQPAHLRV</sequence>
<comment type="caution">
    <text evidence="1">The sequence shown here is derived from an EMBL/GenBank/DDBJ whole genome shotgun (WGS) entry which is preliminary data.</text>
</comment>
<dbReference type="EMBL" id="JARYMX010000008">
    <property type="protein sequence ID" value="KAJ9538997.1"/>
    <property type="molecule type" value="Genomic_DNA"/>
</dbReference>
<gene>
    <name evidence="1" type="ORF">OSB04_031730</name>
</gene>
<dbReference type="PANTHER" id="PTHR24559">
    <property type="entry name" value="TRANSPOSON TY3-I GAG-POL POLYPROTEIN"/>
    <property type="match status" value="1"/>
</dbReference>
<protein>
    <submittedName>
        <fullName evidence="1">Uncharacterized protein</fullName>
    </submittedName>
</protein>
<evidence type="ECO:0000313" key="1">
    <source>
        <dbReference type="EMBL" id="KAJ9538997.1"/>
    </source>
</evidence>
<dbReference type="Gene3D" id="3.30.70.270">
    <property type="match status" value="2"/>
</dbReference>
<accession>A0AA38VXV4</accession>
<dbReference type="InterPro" id="IPR043128">
    <property type="entry name" value="Rev_trsase/Diguanyl_cyclase"/>
</dbReference>
<name>A0AA38VXV4_9ASTR</name>
<dbReference type="Gene3D" id="3.10.10.10">
    <property type="entry name" value="HIV Type 1 Reverse Transcriptase, subunit A, domain 1"/>
    <property type="match status" value="1"/>
</dbReference>
<dbReference type="PANTHER" id="PTHR24559:SF447">
    <property type="entry name" value="RNA-DIRECTED DNA POLYMERASE HOMOLOG"/>
    <property type="match status" value="1"/>
</dbReference>
<evidence type="ECO:0000313" key="2">
    <source>
        <dbReference type="Proteomes" id="UP001172457"/>
    </source>
</evidence>
<dbReference type="InterPro" id="IPR043502">
    <property type="entry name" value="DNA/RNA_pol_sf"/>
</dbReference>
<dbReference type="CDD" id="cd01647">
    <property type="entry name" value="RT_LTR"/>
    <property type="match status" value="1"/>
</dbReference>
<keyword evidence="2" id="KW-1185">Reference proteome</keyword>
<dbReference type="AlphaFoldDB" id="A0AA38VXV4"/>
<dbReference type="Pfam" id="PF08284">
    <property type="entry name" value="RVP_2"/>
    <property type="match status" value="1"/>
</dbReference>
<proteinExistence type="predicted"/>